<sequence>MDLGQQNAAFRKDSCDENHVQVEVPNKVINCEEQSNDCDSATDTIHKVKHSLPNDANNNSKDSIYKRGRSFVYKRRGLFLATGAAFFFSAENIFMELTTLHLNIFQTGATMGAIVLLLTFLVAVITKQQIPNTKLQYFSLLMSGLFLAVGLPLALESLKHMEVGDSITIIYTMPIFAGIFSWIILKEPLRVIDFFFGLLSFAGVILVARPPFIFRGADDSADGENPLLGALYALASAVSFALLVVAARKQSFLGLHPIIILLFNSIVVLVSNAIVCTILRQWQMPAGEAWGYVLGLGFCDFFAQTLIYMAVVVEVAMYVSIISTSEVIMTFVWQFAIFSIAPHWMSAIGAVLIIAACVGMATKTETSPDEIAVLPEDSNKCDATVPTISEGIVNDAASLAD</sequence>
<feature type="transmembrane region" description="Helical" evidence="5">
    <location>
        <begin position="289"/>
        <end position="308"/>
    </location>
</feature>
<comment type="subcellular location">
    <subcellularLocation>
        <location evidence="1">Membrane</location>
        <topology evidence="1">Multi-pass membrane protein</topology>
    </subcellularLocation>
</comment>
<dbReference type="InterPro" id="IPR000620">
    <property type="entry name" value="EamA_dom"/>
</dbReference>
<comment type="caution">
    <text evidence="7">The sequence shown here is derived from an EMBL/GenBank/DDBJ whole genome shotgun (WGS) entry which is preliminary data.</text>
</comment>
<dbReference type="PANTHER" id="PTHR22911">
    <property type="entry name" value="ACYL-MALONYL CONDENSING ENZYME-RELATED"/>
    <property type="match status" value="1"/>
</dbReference>
<dbReference type="Pfam" id="PF00892">
    <property type="entry name" value="EamA"/>
    <property type="match status" value="2"/>
</dbReference>
<feature type="transmembrane region" description="Helical" evidence="5">
    <location>
        <begin position="258"/>
        <end position="283"/>
    </location>
</feature>
<feature type="domain" description="EamA" evidence="6">
    <location>
        <begin position="76"/>
        <end position="208"/>
    </location>
</feature>
<keyword evidence="4 5" id="KW-0472">Membrane</keyword>
<evidence type="ECO:0000259" key="6">
    <source>
        <dbReference type="Pfam" id="PF00892"/>
    </source>
</evidence>
<evidence type="ECO:0000256" key="3">
    <source>
        <dbReference type="ARBA" id="ARBA00022989"/>
    </source>
</evidence>
<evidence type="ECO:0000256" key="1">
    <source>
        <dbReference type="ARBA" id="ARBA00004141"/>
    </source>
</evidence>
<feature type="transmembrane region" description="Helical" evidence="5">
    <location>
        <begin position="192"/>
        <end position="214"/>
    </location>
</feature>
<dbReference type="GO" id="GO:0016020">
    <property type="term" value="C:membrane"/>
    <property type="evidence" value="ECO:0007669"/>
    <property type="project" value="UniProtKB-SubCell"/>
</dbReference>
<evidence type="ECO:0000256" key="5">
    <source>
        <dbReference type="SAM" id="Phobius"/>
    </source>
</evidence>
<dbReference type="AlphaFoldDB" id="A0A2G8JXH4"/>
<reference evidence="7 8" key="1">
    <citation type="journal article" date="2017" name="PLoS Biol.">
        <title>The sea cucumber genome provides insights into morphological evolution and visceral regeneration.</title>
        <authorList>
            <person name="Zhang X."/>
            <person name="Sun L."/>
            <person name="Yuan J."/>
            <person name="Sun Y."/>
            <person name="Gao Y."/>
            <person name="Zhang L."/>
            <person name="Li S."/>
            <person name="Dai H."/>
            <person name="Hamel J.F."/>
            <person name="Liu C."/>
            <person name="Yu Y."/>
            <person name="Liu S."/>
            <person name="Lin W."/>
            <person name="Guo K."/>
            <person name="Jin S."/>
            <person name="Xu P."/>
            <person name="Storey K.B."/>
            <person name="Huan P."/>
            <person name="Zhang T."/>
            <person name="Zhou Y."/>
            <person name="Zhang J."/>
            <person name="Lin C."/>
            <person name="Li X."/>
            <person name="Xing L."/>
            <person name="Huo D."/>
            <person name="Sun M."/>
            <person name="Wang L."/>
            <person name="Mercier A."/>
            <person name="Li F."/>
            <person name="Yang H."/>
            <person name="Xiang J."/>
        </authorList>
    </citation>
    <scope>NUCLEOTIDE SEQUENCE [LARGE SCALE GENOMIC DNA]</scope>
    <source>
        <strain evidence="7">Shaxun</strain>
        <tissue evidence="7">Muscle</tissue>
    </source>
</reference>
<evidence type="ECO:0000256" key="4">
    <source>
        <dbReference type="ARBA" id="ARBA00023136"/>
    </source>
</evidence>
<keyword evidence="3 5" id="KW-1133">Transmembrane helix</keyword>
<dbReference type="OrthoDB" id="306876at2759"/>
<evidence type="ECO:0000313" key="8">
    <source>
        <dbReference type="Proteomes" id="UP000230750"/>
    </source>
</evidence>
<organism evidence="7 8">
    <name type="scientific">Stichopus japonicus</name>
    <name type="common">Sea cucumber</name>
    <dbReference type="NCBI Taxonomy" id="307972"/>
    <lineage>
        <taxon>Eukaryota</taxon>
        <taxon>Metazoa</taxon>
        <taxon>Echinodermata</taxon>
        <taxon>Eleutherozoa</taxon>
        <taxon>Echinozoa</taxon>
        <taxon>Holothuroidea</taxon>
        <taxon>Aspidochirotacea</taxon>
        <taxon>Aspidochirotida</taxon>
        <taxon>Stichopodidae</taxon>
        <taxon>Apostichopus</taxon>
    </lineage>
</organism>
<gene>
    <name evidence="7" type="ORF">BSL78_22725</name>
</gene>
<protein>
    <submittedName>
        <fullName evidence="7">Putative solute carrier family 35 member G1</fullName>
    </submittedName>
</protein>
<keyword evidence="2 5" id="KW-0812">Transmembrane</keyword>
<evidence type="ECO:0000256" key="2">
    <source>
        <dbReference type="ARBA" id="ARBA00022692"/>
    </source>
</evidence>
<evidence type="ECO:0000313" key="7">
    <source>
        <dbReference type="EMBL" id="PIK40442.1"/>
    </source>
</evidence>
<feature type="domain" description="EamA" evidence="6">
    <location>
        <begin position="228"/>
        <end position="360"/>
    </location>
</feature>
<proteinExistence type="predicted"/>
<feature type="transmembrane region" description="Helical" evidence="5">
    <location>
        <begin position="315"/>
        <end position="337"/>
    </location>
</feature>
<name>A0A2G8JXH4_STIJA</name>
<dbReference type="InterPro" id="IPR037185">
    <property type="entry name" value="EmrE-like"/>
</dbReference>
<dbReference type="PANTHER" id="PTHR22911:SF6">
    <property type="entry name" value="SOLUTE CARRIER FAMILY 35 MEMBER G1"/>
    <property type="match status" value="1"/>
</dbReference>
<dbReference type="Proteomes" id="UP000230750">
    <property type="component" value="Unassembled WGS sequence"/>
</dbReference>
<feature type="transmembrane region" description="Helical" evidence="5">
    <location>
        <begin position="167"/>
        <end position="185"/>
    </location>
</feature>
<feature type="transmembrane region" description="Helical" evidence="5">
    <location>
        <begin position="77"/>
        <end position="95"/>
    </location>
</feature>
<dbReference type="SUPFAM" id="SSF103481">
    <property type="entry name" value="Multidrug resistance efflux transporter EmrE"/>
    <property type="match status" value="2"/>
</dbReference>
<accession>A0A2G8JXH4</accession>
<keyword evidence="8" id="KW-1185">Reference proteome</keyword>
<feature type="transmembrane region" description="Helical" evidence="5">
    <location>
        <begin position="137"/>
        <end position="155"/>
    </location>
</feature>
<feature type="transmembrane region" description="Helical" evidence="5">
    <location>
        <begin position="226"/>
        <end position="246"/>
    </location>
</feature>
<feature type="transmembrane region" description="Helical" evidence="5">
    <location>
        <begin position="107"/>
        <end position="125"/>
    </location>
</feature>
<dbReference type="EMBL" id="MRZV01001124">
    <property type="protein sequence ID" value="PIK40442.1"/>
    <property type="molecule type" value="Genomic_DNA"/>
</dbReference>
<feature type="transmembrane region" description="Helical" evidence="5">
    <location>
        <begin position="343"/>
        <end position="361"/>
    </location>
</feature>